<dbReference type="Proteomes" id="UP000035268">
    <property type="component" value="Chromosome"/>
</dbReference>
<gene>
    <name evidence="1" type="ORF">L21SP4_00184</name>
</gene>
<dbReference type="KEGG" id="vbl:L21SP4_00184"/>
<dbReference type="InterPro" id="IPR014942">
    <property type="entry name" value="AbiEii"/>
</dbReference>
<dbReference type="STRING" id="1307763.L21SP4_00184"/>
<keyword evidence="2" id="KW-1185">Reference proteome</keyword>
<reference evidence="2" key="1">
    <citation type="submission" date="2015-02" db="EMBL/GenBank/DDBJ databases">
        <title>Description and complete genome sequence of the first cultured representative of the subdivision 5 of the Verrucomicrobia phylum.</title>
        <authorList>
            <person name="Spring S."/>
            <person name="Bunk B."/>
            <person name="Sproer C."/>
            <person name="Klenk H.-P."/>
        </authorList>
    </citation>
    <scope>NUCLEOTIDE SEQUENCE [LARGE SCALE GENOMIC DNA]</scope>
    <source>
        <strain evidence="2">L21-Fru-AB</strain>
    </source>
</reference>
<evidence type="ECO:0000313" key="1">
    <source>
        <dbReference type="EMBL" id="AKJ63468.1"/>
    </source>
</evidence>
<evidence type="ECO:0008006" key="3">
    <source>
        <dbReference type="Google" id="ProtNLM"/>
    </source>
</evidence>
<dbReference type="EMBL" id="CP010904">
    <property type="protein sequence ID" value="AKJ63468.1"/>
    <property type="molecule type" value="Genomic_DNA"/>
</dbReference>
<dbReference type="OrthoDB" id="9796281at2"/>
<dbReference type="Pfam" id="PF08843">
    <property type="entry name" value="AbiEii"/>
    <property type="match status" value="1"/>
</dbReference>
<dbReference type="RefSeq" id="WP_144413704.1">
    <property type="nucleotide sequence ID" value="NZ_CP010904.1"/>
</dbReference>
<reference evidence="1 2" key="2">
    <citation type="journal article" date="2016" name="ISME J.">
        <title>Characterization of the first cultured representative of Verrucomicrobia subdivision 5 indicates the proposal of a novel phylum.</title>
        <authorList>
            <person name="Spring S."/>
            <person name="Bunk B."/>
            <person name="Sproer C."/>
            <person name="Schumann P."/>
            <person name="Rohde M."/>
            <person name="Tindall B.J."/>
            <person name="Klenk H.P."/>
        </authorList>
    </citation>
    <scope>NUCLEOTIDE SEQUENCE [LARGE SCALE GENOMIC DNA]</scope>
    <source>
        <strain evidence="1 2">L21-Fru-AB</strain>
    </source>
</reference>
<sequence>MHERVLPKHSLELLSELAGDSSALMAGWRLAGGTGLALRYGHRISEDLDLFRNEPFSVEEMHGVLSAYGGYETWQEKEGHTLTVLLRGTKLSFFSVRDPFLFEPEQGRFFPVADTRDIALMKLAAVSGRGSRKDFIDLHVILRKPPALKEYFAMLPRKYDPARINTYHILKSLTYFEDAESEPMPRMLVPFDWEECKAFFVREARTLVLR</sequence>
<organism evidence="1 2">
    <name type="scientific">Kiritimatiella glycovorans</name>
    <dbReference type="NCBI Taxonomy" id="1307763"/>
    <lineage>
        <taxon>Bacteria</taxon>
        <taxon>Pseudomonadati</taxon>
        <taxon>Kiritimatiellota</taxon>
        <taxon>Kiritimatiellia</taxon>
        <taxon>Kiritimatiellales</taxon>
        <taxon>Kiritimatiellaceae</taxon>
        <taxon>Kiritimatiella</taxon>
    </lineage>
</organism>
<name>A0A0G3EB13_9BACT</name>
<proteinExistence type="predicted"/>
<protein>
    <recommendedName>
        <fullName evidence="3">Nucleotidyl transferase AbiEii/AbiGii toxin family protein</fullName>
    </recommendedName>
</protein>
<accession>A0A0G3EB13</accession>
<dbReference type="AlphaFoldDB" id="A0A0G3EB13"/>
<evidence type="ECO:0000313" key="2">
    <source>
        <dbReference type="Proteomes" id="UP000035268"/>
    </source>
</evidence>